<dbReference type="EMBL" id="JABSTQ010009607">
    <property type="protein sequence ID" value="KAG0427620.1"/>
    <property type="molecule type" value="Genomic_DNA"/>
</dbReference>
<gene>
    <name evidence="1" type="ORF">HPB47_025345</name>
</gene>
<evidence type="ECO:0000313" key="1">
    <source>
        <dbReference type="EMBL" id="KAG0427620.1"/>
    </source>
</evidence>
<protein>
    <submittedName>
        <fullName evidence="1">Uncharacterized protein</fullName>
    </submittedName>
</protein>
<evidence type="ECO:0000313" key="2">
    <source>
        <dbReference type="Proteomes" id="UP000805193"/>
    </source>
</evidence>
<sequence>MFTQRYFPERAQRYTSLLRWRALARASSPRVRHDVTARGGTIADNKERLCGAVVGDRHQVGDGQEGGSKESDSRRHGGIVFASPLCWAQIHAEHRYLLPAPFGAPPLHLTL</sequence>
<organism evidence="1 2">
    <name type="scientific">Ixodes persulcatus</name>
    <name type="common">Taiga tick</name>
    <dbReference type="NCBI Taxonomy" id="34615"/>
    <lineage>
        <taxon>Eukaryota</taxon>
        <taxon>Metazoa</taxon>
        <taxon>Ecdysozoa</taxon>
        <taxon>Arthropoda</taxon>
        <taxon>Chelicerata</taxon>
        <taxon>Arachnida</taxon>
        <taxon>Acari</taxon>
        <taxon>Parasitiformes</taxon>
        <taxon>Ixodida</taxon>
        <taxon>Ixodoidea</taxon>
        <taxon>Ixodidae</taxon>
        <taxon>Ixodinae</taxon>
        <taxon>Ixodes</taxon>
    </lineage>
</organism>
<keyword evidence="2" id="KW-1185">Reference proteome</keyword>
<dbReference type="Proteomes" id="UP000805193">
    <property type="component" value="Unassembled WGS sequence"/>
</dbReference>
<name>A0AC60Q3L5_IXOPE</name>
<comment type="caution">
    <text evidence="1">The sequence shown here is derived from an EMBL/GenBank/DDBJ whole genome shotgun (WGS) entry which is preliminary data.</text>
</comment>
<proteinExistence type="predicted"/>
<reference evidence="1 2" key="1">
    <citation type="journal article" date="2020" name="Cell">
        <title>Large-Scale Comparative Analyses of Tick Genomes Elucidate Their Genetic Diversity and Vector Capacities.</title>
        <authorList>
            <consortium name="Tick Genome and Microbiome Consortium (TIGMIC)"/>
            <person name="Jia N."/>
            <person name="Wang J."/>
            <person name="Shi W."/>
            <person name="Du L."/>
            <person name="Sun Y."/>
            <person name="Zhan W."/>
            <person name="Jiang J.F."/>
            <person name="Wang Q."/>
            <person name="Zhang B."/>
            <person name="Ji P."/>
            <person name="Bell-Sakyi L."/>
            <person name="Cui X.M."/>
            <person name="Yuan T.T."/>
            <person name="Jiang B.G."/>
            <person name="Yang W.F."/>
            <person name="Lam T.T."/>
            <person name="Chang Q.C."/>
            <person name="Ding S.J."/>
            <person name="Wang X.J."/>
            <person name="Zhu J.G."/>
            <person name="Ruan X.D."/>
            <person name="Zhao L."/>
            <person name="Wei J.T."/>
            <person name="Ye R.Z."/>
            <person name="Que T.C."/>
            <person name="Du C.H."/>
            <person name="Zhou Y.H."/>
            <person name="Cheng J.X."/>
            <person name="Dai P.F."/>
            <person name="Guo W.B."/>
            <person name="Han X.H."/>
            <person name="Huang E.J."/>
            <person name="Li L.F."/>
            <person name="Wei W."/>
            <person name="Gao Y.C."/>
            <person name="Liu J.Z."/>
            <person name="Shao H.Z."/>
            <person name="Wang X."/>
            <person name="Wang C.C."/>
            <person name="Yang T.C."/>
            <person name="Huo Q.B."/>
            <person name="Li W."/>
            <person name="Chen H.Y."/>
            <person name="Chen S.E."/>
            <person name="Zhou L.G."/>
            <person name="Ni X.B."/>
            <person name="Tian J.H."/>
            <person name="Sheng Y."/>
            <person name="Liu T."/>
            <person name="Pan Y.S."/>
            <person name="Xia L.Y."/>
            <person name="Li J."/>
            <person name="Zhao F."/>
            <person name="Cao W.C."/>
        </authorList>
    </citation>
    <scope>NUCLEOTIDE SEQUENCE [LARGE SCALE GENOMIC DNA]</scope>
    <source>
        <strain evidence="1">Iper-2018</strain>
    </source>
</reference>
<accession>A0AC60Q3L5</accession>